<keyword evidence="2" id="KW-1133">Transmembrane helix</keyword>
<feature type="region of interest" description="Disordered" evidence="1">
    <location>
        <begin position="291"/>
        <end position="313"/>
    </location>
</feature>
<keyword evidence="4" id="KW-1185">Reference proteome</keyword>
<feature type="transmembrane region" description="Helical" evidence="2">
    <location>
        <begin position="49"/>
        <end position="76"/>
    </location>
</feature>
<dbReference type="Proteomes" id="UP001148313">
    <property type="component" value="Unassembled WGS sequence"/>
</dbReference>
<evidence type="ECO:0000313" key="4">
    <source>
        <dbReference type="Proteomes" id="UP001148313"/>
    </source>
</evidence>
<sequence>MAIFLISACVSTLIFLWIIFVVTFVMRGRGSDGISYDLQGIAEFWFRPLWFAIFVSMALILIGMVLVGTVLVLITPWTNPLHQAADWLTSPEIGKVLLGFIFGLIFSTWLTRLYVTHPEFLSLQQKAEAIMLIIIFVVGTTPSALFDLLRGASVDTGVVKLQLANIDGRDVSDDEKGDKQRLLNPPPSNRQINEESASSGLFLLKAIPGFINLDNQYIRAYDADKGKRWDSHKVGTNHFVEEEGGETTGLLAIFRCMNDLEQDSDHNHKVEQFAAEIATPLHGALRQSQFNIKKNRSKDGPSENLTDTGDENTWNVSPEIEAELLSAFVNVARHASRYAETLDPNPMESAVLCVELRKMLNKIKPAGRDVNGLPVIYDWSTLEEFKNALSINGLDGSFGARPYYPIALAALLAMNRQELAAISFLDRWIDGVLEIRISNRSGRIPSGNIPQSHEISFWHLLRIAGVKAVIFDAYVNRQSHQVPTIVLDHTLGNLESYIDLLESIPDVQTNKKNKKFFPIFRFPGTGLTLMKSEFLVDLWPFPQRTCPVDEEDEKGIMRDILKLRFLAARISMKSSYVDHAVKHNNYKQSHYMHVRSHISELVNLDYSCFIMLFDKLGHSDPKSFTKTYMAKVLYLFAQVQIVNIRKRPDIGESYKGWAKNQATLARNALKYALVLTEQTEDSLPKVDSGVLTFKERSKAQNDQQFRKNVLSLANELDGWLKTLD</sequence>
<feature type="transmembrane region" description="Helical" evidence="2">
    <location>
        <begin position="6"/>
        <end position="28"/>
    </location>
</feature>
<evidence type="ECO:0000256" key="1">
    <source>
        <dbReference type="SAM" id="MobiDB-lite"/>
    </source>
</evidence>
<name>A0ABT4VKP6_9HYPH</name>
<evidence type="ECO:0000313" key="3">
    <source>
        <dbReference type="EMBL" id="MDA4845264.1"/>
    </source>
</evidence>
<keyword evidence="2" id="KW-0472">Membrane</keyword>
<dbReference type="RefSeq" id="WP_271088869.1">
    <property type="nucleotide sequence ID" value="NZ_JAPJZH010000004.1"/>
</dbReference>
<reference evidence="3" key="1">
    <citation type="submission" date="2022-11" db="EMBL/GenBank/DDBJ databases">
        <title>Hoeflea poritis sp. nov., isolated from scleractinian coral Porites lutea.</title>
        <authorList>
            <person name="Zhang G."/>
            <person name="Wei Q."/>
            <person name="Cai L."/>
        </authorList>
    </citation>
    <scope>NUCLEOTIDE SEQUENCE</scope>
    <source>
        <strain evidence="3">E7-10</strain>
    </source>
</reference>
<accession>A0ABT4VKP6</accession>
<gene>
    <name evidence="3" type="ORF">OOZ53_07885</name>
</gene>
<evidence type="ECO:0000256" key="2">
    <source>
        <dbReference type="SAM" id="Phobius"/>
    </source>
</evidence>
<protein>
    <submittedName>
        <fullName evidence="3">Uncharacterized protein</fullName>
    </submittedName>
</protein>
<feature type="transmembrane region" description="Helical" evidence="2">
    <location>
        <begin position="127"/>
        <end position="146"/>
    </location>
</feature>
<keyword evidence="2" id="KW-0812">Transmembrane</keyword>
<organism evidence="3 4">
    <name type="scientific">Hoeflea poritis</name>
    <dbReference type="NCBI Taxonomy" id="2993659"/>
    <lineage>
        <taxon>Bacteria</taxon>
        <taxon>Pseudomonadati</taxon>
        <taxon>Pseudomonadota</taxon>
        <taxon>Alphaproteobacteria</taxon>
        <taxon>Hyphomicrobiales</taxon>
        <taxon>Rhizobiaceae</taxon>
        <taxon>Hoeflea</taxon>
    </lineage>
</organism>
<feature type="compositionally biased region" description="Polar residues" evidence="1">
    <location>
        <begin position="303"/>
        <end position="313"/>
    </location>
</feature>
<comment type="caution">
    <text evidence="3">The sequence shown here is derived from an EMBL/GenBank/DDBJ whole genome shotgun (WGS) entry which is preliminary data.</text>
</comment>
<feature type="transmembrane region" description="Helical" evidence="2">
    <location>
        <begin position="96"/>
        <end position="115"/>
    </location>
</feature>
<proteinExistence type="predicted"/>
<feature type="compositionally biased region" description="Basic and acidic residues" evidence="1">
    <location>
        <begin position="170"/>
        <end position="181"/>
    </location>
</feature>
<feature type="region of interest" description="Disordered" evidence="1">
    <location>
        <begin position="170"/>
        <end position="190"/>
    </location>
</feature>
<dbReference type="EMBL" id="JAPJZH010000004">
    <property type="protein sequence ID" value="MDA4845264.1"/>
    <property type="molecule type" value="Genomic_DNA"/>
</dbReference>